<comment type="similarity">
    <text evidence="2">Belongs to the peptidase S1 family. CLIP subfamily.</text>
</comment>
<dbReference type="Proteomes" id="UP000007266">
    <property type="component" value="Linkage group 2"/>
</dbReference>
<dbReference type="KEGG" id="tca:103312169"/>
<dbReference type="STRING" id="7070.A0A139WM61"/>
<accession>A0A139WM61</accession>
<dbReference type="InterPro" id="IPR001314">
    <property type="entry name" value="Peptidase_S1A"/>
</dbReference>
<dbReference type="GO" id="GO:0006508">
    <property type="term" value="P:proteolysis"/>
    <property type="evidence" value="ECO:0000318"/>
    <property type="project" value="GO_Central"/>
</dbReference>
<dbReference type="AlphaFoldDB" id="A0A139WM61"/>
<dbReference type="InterPro" id="IPR051487">
    <property type="entry name" value="Ser/Thr_Proteases_Immune/Dev"/>
</dbReference>
<proteinExistence type="inferred from homology"/>
<dbReference type="InterPro" id="IPR009003">
    <property type="entry name" value="Peptidase_S1_PA"/>
</dbReference>
<keyword evidence="5" id="KW-0645">Protease</keyword>
<dbReference type="OrthoDB" id="6755574at2759"/>
<keyword evidence="1" id="KW-1015">Disulfide bond</keyword>
<reference evidence="5 6" key="2">
    <citation type="journal article" date="2010" name="Nucleic Acids Res.">
        <title>BeetleBase in 2010: revisions to provide comprehensive genomic information for Tribolium castaneum.</title>
        <authorList>
            <person name="Kim H.S."/>
            <person name="Murphy T."/>
            <person name="Xia J."/>
            <person name="Caragea D."/>
            <person name="Park Y."/>
            <person name="Beeman R.W."/>
            <person name="Lorenzen M.D."/>
            <person name="Butcher S."/>
            <person name="Manak J.R."/>
            <person name="Brown S.J."/>
        </authorList>
    </citation>
    <scope>GENOME REANNOTATION</scope>
    <source>
        <strain evidence="5 6">Georgia GA2</strain>
    </source>
</reference>
<dbReference type="SMART" id="SM00020">
    <property type="entry name" value="Tryp_SPc"/>
    <property type="match status" value="1"/>
</dbReference>
<evidence type="ECO:0000256" key="1">
    <source>
        <dbReference type="ARBA" id="ARBA00023157"/>
    </source>
</evidence>
<evidence type="ECO:0000313" key="5">
    <source>
        <dbReference type="EMBL" id="KYB29022.1"/>
    </source>
</evidence>
<name>A0A139WM61_TRICA</name>
<gene>
    <name evidence="5" type="primary">AUGUSTUS-3.0.2_32249</name>
    <name evidence="5" type="ORF">TcasGA2_TC032249</name>
</gene>
<dbReference type="Pfam" id="PF00089">
    <property type="entry name" value="Trypsin"/>
    <property type="match status" value="1"/>
</dbReference>
<feature type="signal peptide" evidence="3">
    <location>
        <begin position="1"/>
        <end position="17"/>
    </location>
</feature>
<dbReference type="PANTHER" id="PTHR24256">
    <property type="entry name" value="TRYPTASE-RELATED"/>
    <property type="match status" value="1"/>
</dbReference>
<feature type="domain" description="Peptidase S1" evidence="4">
    <location>
        <begin position="118"/>
        <end position="346"/>
    </location>
</feature>
<dbReference type="InterPro" id="IPR001254">
    <property type="entry name" value="Trypsin_dom"/>
</dbReference>
<dbReference type="PROSITE" id="PS50240">
    <property type="entry name" value="TRYPSIN_DOM"/>
    <property type="match status" value="1"/>
</dbReference>
<dbReference type="InterPro" id="IPR043504">
    <property type="entry name" value="Peptidase_S1_PA_chymotrypsin"/>
</dbReference>
<sequence length="356" mass="39871">MVLIFLFLALLFNSAAAQLRQFSNNLPSAKLEEDNLDDTITQVFNKCKCVIFYLCDEENFIIPQDRVQITQTTSNYSLKRVRRLRCSNEFYYCCKAKTQERGEKCGKSNLASLRISDQFPWVVAITEKKRYVNNFSFKSGGTLIHPRVVLTAQHNVLSVSSPNLLQVVAKGETLNKLPATSLYLNVSKIIKHEGYYSGALYNDIALLILESAVTSINPVCLPNLNQKFDGQSCIAVGWSGTNRQQIKRLKKVELPIVESNKCEKLLRNTTLGHSFQVHPSFICAGGEEGQDTCRGDGGGPLMCRLNNHFIQVGIVSWGLPICGQKDVPSLYTNVASLINWIRQKLEGENIYISGYS</sequence>
<keyword evidence="5" id="KW-0378">Hydrolase</keyword>
<evidence type="ECO:0000256" key="2">
    <source>
        <dbReference type="ARBA" id="ARBA00024195"/>
    </source>
</evidence>
<dbReference type="FunFam" id="2.40.10.10:FF:000313">
    <property type="entry name" value="Serine protease easter-like Protein"/>
    <property type="match status" value="1"/>
</dbReference>
<organism evidence="5 6">
    <name type="scientific">Tribolium castaneum</name>
    <name type="common">Red flour beetle</name>
    <dbReference type="NCBI Taxonomy" id="7070"/>
    <lineage>
        <taxon>Eukaryota</taxon>
        <taxon>Metazoa</taxon>
        <taxon>Ecdysozoa</taxon>
        <taxon>Arthropoda</taxon>
        <taxon>Hexapoda</taxon>
        <taxon>Insecta</taxon>
        <taxon>Pterygota</taxon>
        <taxon>Neoptera</taxon>
        <taxon>Endopterygota</taxon>
        <taxon>Coleoptera</taxon>
        <taxon>Polyphaga</taxon>
        <taxon>Cucujiformia</taxon>
        <taxon>Tenebrionidae</taxon>
        <taxon>Tenebrionidae incertae sedis</taxon>
        <taxon>Tribolium</taxon>
    </lineage>
</organism>
<dbReference type="GO" id="GO:0005615">
    <property type="term" value="C:extracellular space"/>
    <property type="evidence" value="ECO:0000318"/>
    <property type="project" value="GO_Central"/>
</dbReference>
<dbReference type="SUPFAM" id="SSF50494">
    <property type="entry name" value="Trypsin-like serine proteases"/>
    <property type="match status" value="1"/>
</dbReference>
<dbReference type="GO" id="GO:0004252">
    <property type="term" value="F:serine-type endopeptidase activity"/>
    <property type="evidence" value="ECO:0000318"/>
    <property type="project" value="GO_Central"/>
</dbReference>
<keyword evidence="6" id="KW-1185">Reference proteome</keyword>
<reference evidence="5 6" key="1">
    <citation type="journal article" date="2008" name="Nature">
        <title>The genome of the model beetle and pest Tribolium castaneum.</title>
        <authorList>
            <consortium name="Tribolium Genome Sequencing Consortium"/>
            <person name="Richards S."/>
            <person name="Gibbs R.A."/>
            <person name="Weinstock G.M."/>
            <person name="Brown S.J."/>
            <person name="Denell R."/>
            <person name="Beeman R.W."/>
            <person name="Gibbs R."/>
            <person name="Beeman R.W."/>
            <person name="Brown S.J."/>
            <person name="Bucher G."/>
            <person name="Friedrich M."/>
            <person name="Grimmelikhuijzen C.J."/>
            <person name="Klingler M."/>
            <person name="Lorenzen M."/>
            <person name="Richards S."/>
            <person name="Roth S."/>
            <person name="Schroder R."/>
            <person name="Tautz D."/>
            <person name="Zdobnov E.M."/>
            <person name="Muzny D."/>
            <person name="Gibbs R.A."/>
            <person name="Weinstock G.M."/>
            <person name="Attaway T."/>
            <person name="Bell S."/>
            <person name="Buhay C.J."/>
            <person name="Chandrabose M.N."/>
            <person name="Chavez D."/>
            <person name="Clerk-Blankenburg K.P."/>
            <person name="Cree A."/>
            <person name="Dao M."/>
            <person name="Davis C."/>
            <person name="Chacko J."/>
            <person name="Dinh H."/>
            <person name="Dugan-Rocha S."/>
            <person name="Fowler G."/>
            <person name="Garner T.T."/>
            <person name="Garnes J."/>
            <person name="Gnirke A."/>
            <person name="Hawes A."/>
            <person name="Hernandez J."/>
            <person name="Hines S."/>
            <person name="Holder M."/>
            <person name="Hume J."/>
            <person name="Jhangiani S.N."/>
            <person name="Joshi V."/>
            <person name="Khan Z.M."/>
            <person name="Jackson L."/>
            <person name="Kovar C."/>
            <person name="Kowis A."/>
            <person name="Lee S."/>
            <person name="Lewis L.R."/>
            <person name="Margolis J."/>
            <person name="Morgan M."/>
            <person name="Nazareth L.V."/>
            <person name="Nguyen N."/>
            <person name="Okwuonu G."/>
            <person name="Parker D."/>
            <person name="Richards S."/>
            <person name="Ruiz S.J."/>
            <person name="Santibanez J."/>
            <person name="Savard J."/>
            <person name="Scherer S.E."/>
            <person name="Schneider B."/>
            <person name="Sodergren E."/>
            <person name="Tautz D."/>
            <person name="Vattahil S."/>
            <person name="Villasana D."/>
            <person name="White C.S."/>
            <person name="Wright R."/>
            <person name="Park Y."/>
            <person name="Beeman R.W."/>
            <person name="Lord J."/>
            <person name="Oppert B."/>
            <person name="Lorenzen M."/>
            <person name="Brown S."/>
            <person name="Wang L."/>
            <person name="Savard J."/>
            <person name="Tautz D."/>
            <person name="Richards S."/>
            <person name="Weinstock G."/>
            <person name="Gibbs R.A."/>
            <person name="Liu Y."/>
            <person name="Worley K."/>
            <person name="Weinstock G."/>
            <person name="Elsik C.G."/>
            <person name="Reese J.T."/>
            <person name="Elhaik E."/>
            <person name="Landan G."/>
            <person name="Graur D."/>
            <person name="Arensburger P."/>
            <person name="Atkinson P."/>
            <person name="Beeman R.W."/>
            <person name="Beidler J."/>
            <person name="Brown S.J."/>
            <person name="Demuth J.P."/>
            <person name="Drury D.W."/>
            <person name="Du Y.Z."/>
            <person name="Fujiwara H."/>
            <person name="Lorenzen M."/>
            <person name="Maselli V."/>
            <person name="Osanai M."/>
            <person name="Park Y."/>
            <person name="Robertson H.M."/>
            <person name="Tu Z."/>
            <person name="Wang J.J."/>
            <person name="Wang S."/>
            <person name="Richards S."/>
            <person name="Song H."/>
            <person name="Zhang L."/>
            <person name="Sodergren E."/>
            <person name="Werner D."/>
            <person name="Stanke M."/>
            <person name="Morgenstern B."/>
            <person name="Solovyev V."/>
            <person name="Kosarev P."/>
            <person name="Brown G."/>
            <person name="Chen H.C."/>
            <person name="Ermolaeva O."/>
            <person name="Hlavina W."/>
            <person name="Kapustin Y."/>
            <person name="Kiryutin B."/>
            <person name="Kitts P."/>
            <person name="Maglott D."/>
            <person name="Pruitt K."/>
            <person name="Sapojnikov V."/>
            <person name="Souvorov A."/>
            <person name="Mackey A.J."/>
            <person name="Waterhouse R.M."/>
            <person name="Wyder S."/>
            <person name="Zdobnov E.M."/>
            <person name="Zdobnov E.M."/>
            <person name="Wyder S."/>
            <person name="Kriventseva E.V."/>
            <person name="Kadowaki T."/>
            <person name="Bork P."/>
            <person name="Aranda M."/>
            <person name="Bao R."/>
            <person name="Beermann A."/>
            <person name="Berns N."/>
            <person name="Bolognesi R."/>
            <person name="Bonneton F."/>
            <person name="Bopp D."/>
            <person name="Brown S.J."/>
            <person name="Bucher G."/>
            <person name="Butts T."/>
            <person name="Chaumot A."/>
            <person name="Denell R.E."/>
            <person name="Ferrier D.E."/>
            <person name="Friedrich M."/>
            <person name="Gordon C.M."/>
            <person name="Jindra M."/>
            <person name="Klingler M."/>
            <person name="Lan Q."/>
            <person name="Lattorff H.M."/>
            <person name="Laudet V."/>
            <person name="von Levetsow C."/>
            <person name="Liu Z."/>
            <person name="Lutz R."/>
            <person name="Lynch J.A."/>
            <person name="da Fonseca R.N."/>
            <person name="Posnien N."/>
            <person name="Reuter R."/>
            <person name="Roth S."/>
            <person name="Savard J."/>
            <person name="Schinko J.B."/>
            <person name="Schmitt C."/>
            <person name="Schoppmeier M."/>
            <person name="Schroder R."/>
            <person name="Shippy T.D."/>
            <person name="Simonnet F."/>
            <person name="Marques-Souza H."/>
            <person name="Tautz D."/>
            <person name="Tomoyasu Y."/>
            <person name="Trauner J."/>
            <person name="Van der Zee M."/>
            <person name="Vervoort M."/>
            <person name="Wittkopp N."/>
            <person name="Wimmer E.A."/>
            <person name="Yang X."/>
            <person name="Jones A.K."/>
            <person name="Sattelle D.B."/>
            <person name="Ebert P.R."/>
            <person name="Nelson D."/>
            <person name="Scott J.G."/>
            <person name="Beeman R.W."/>
            <person name="Muthukrishnan S."/>
            <person name="Kramer K.J."/>
            <person name="Arakane Y."/>
            <person name="Beeman R.W."/>
            <person name="Zhu Q."/>
            <person name="Hogenkamp D."/>
            <person name="Dixit R."/>
            <person name="Oppert B."/>
            <person name="Jiang H."/>
            <person name="Zou Z."/>
            <person name="Marshall J."/>
            <person name="Elpidina E."/>
            <person name="Vinokurov K."/>
            <person name="Oppert C."/>
            <person name="Zou Z."/>
            <person name="Evans J."/>
            <person name="Lu Z."/>
            <person name="Zhao P."/>
            <person name="Sumathipala N."/>
            <person name="Altincicek B."/>
            <person name="Vilcinskas A."/>
            <person name="Williams M."/>
            <person name="Hultmark D."/>
            <person name="Hetru C."/>
            <person name="Jiang H."/>
            <person name="Grimmelikhuijzen C.J."/>
            <person name="Hauser F."/>
            <person name="Cazzamali G."/>
            <person name="Williamson M."/>
            <person name="Park Y."/>
            <person name="Li B."/>
            <person name="Tanaka Y."/>
            <person name="Predel R."/>
            <person name="Neupert S."/>
            <person name="Schachtner J."/>
            <person name="Verleyen P."/>
            <person name="Raible F."/>
            <person name="Bork P."/>
            <person name="Friedrich M."/>
            <person name="Walden K.K."/>
            <person name="Robertson H.M."/>
            <person name="Angeli S."/>
            <person name="Foret S."/>
            <person name="Bucher G."/>
            <person name="Schuetz S."/>
            <person name="Maleszka R."/>
            <person name="Wimmer E.A."/>
            <person name="Beeman R.W."/>
            <person name="Lorenzen M."/>
            <person name="Tomoyasu Y."/>
            <person name="Miller S.C."/>
            <person name="Grossmann D."/>
            <person name="Bucher G."/>
        </authorList>
    </citation>
    <scope>NUCLEOTIDE SEQUENCE [LARGE SCALE GENOMIC DNA]</scope>
    <source>
        <strain evidence="5 6">Georgia GA2</strain>
    </source>
</reference>
<keyword evidence="3" id="KW-0732">Signal</keyword>
<feature type="chain" id="PRO_5007300274" evidence="3">
    <location>
        <begin position="18"/>
        <end position="356"/>
    </location>
</feature>
<dbReference type="Gene3D" id="2.40.10.10">
    <property type="entry name" value="Trypsin-like serine proteases"/>
    <property type="match status" value="1"/>
</dbReference>
<dbReference type="OMA" id="PYKTFPI"/>
<protein>
    <submittedName>
        <fullName evidence="5">Serine protease easter-like Protein</fullName>
    </submittedName>
</protein>
<dbReference type="PRINTS" id="PR00722">
    <property type="entry name" value="CHYMOTRYPSIN"/>
</dbReference>
<dbReference type="CDD" id="cd00190">
    <property type="entry name" value="Tryp_SPc"/>
    <property type="match status" value="1"/>
</dbReference>
<evidence type="ECO:0000313" key="6">
    <source>
        <dbReference type="Proteomes" id="UP000007266"/>
    </source>
</evidence>
<evidence type="ECO:0000259" key="4">
    <source>
        <dbReference type="PROSITE" id="PS50240"/>
    </source>
</evidence>
<dbReference type="InParanoid" id="A0A139WM61"/>
<dbReference type="EMBL" id="KQ971314">
    <property type="protein sequence ID" value="KYB29022.1"/>
    <property type="molecule type" value="Genomic_DNA"/>
</dbReference>
<evidence type="ECO:0000256" key="3">
    <source>
        <dbReference type="SAM" id="SignalP"/>
    </source>
</evidence>